<dbReference type="AlphaFoldDB" id="A0A9P6H077"/>
<dbReference type="Pfam" id="PF00025">
    <property type="entry name" value="Arf"/>
    <property type="match status" value="1"/>
</dbReference>
<feature type="binding site" evidence="4">
    <location>
        <position position="50"/>
    </location>
    <ligand>
        <name>Mg(2+)</name>
        <dbReference type="ChEBI" id="CHEBI:18420"/>
    </ligand>
</feature>
<keyword evidence="2 3" id="KW-0342">GTP-binding</keyword>
<evidence type="ECO:0000256" key="3">
    <source>
        <dbReference type="PIRSR" id="PIRSR606689-1"/>
    </source>
</evidence>
<dbReference type="InterPro" id="IPR006689">
    <property type="entry name" value="Small_GTPase_ARF/SAR"/>
</dbReference>
<feature type="binding site" evidence="3">
    <location>
        <begin position="30"/>
        <end position="37"/>
    </location>
    <ligand>
        <name>GTP</name>
        <dbReference type="ChEBI" id="CHEBI:37565"/>
    </ligand>
</feature>
<evidence type="ECO:0000256" key="1">
    <source>
        <dbReference type="ARBA" id="ARBA00022741"/>
    </source>
</evidence>
<accession>A0A9P6H077</accession>
<name>A0A9P6H077_9MICR</name>
<keyword evidence="1 3" id="KW-0547">Nucleotide-binding</keyword>
<feature type="binding site" evidence="3">
    <location>
        <position position="76"/>
    </location>
    <ligand>
        <name>GTP</name>
        <dbReference type="ChEBI" id="CHEBI:37565"/>
    </ligand>
</feature>
<evidence type="ECO:0000313" key="5">
    <source>
        <dbReference type="EMBL" id="KAF9764509.1"/>
    </source>
</evidence>
<dbReference type="GO" id="GO:0003924">
    <property type="term" value="F:GTPase activity"/>
    <property type="evidence" value="ECO:0007669"/>
    <property type="project" value="InterPro"/>
</dbReference>
<dbReference type="GO" id="GO:0005525">
    <property type="term" value="F:GTP binding"/>
    <property type="evidence" value="ECO:0007669"/>
    <property type="project" value="UniProtKB-KW"/>
</dbReference>
<dbReference type="Proteomes" id="UP000740883">
    <property type="component" value="Unassembled WGS sequence"/>
</dbReference>
<reference evidence="5 6" key="1">
    <citation type="journal article" date="2020" name="Genome Biol. Evol.">
        <title>Comparative genomics of strictly vertically transmitted, feminizing microsporidia endosymbionts of amphipod crustaceans.</title>
        <authorList>
            <person name="Cormier A."/>
            <person name="Chebbi M.A."/>
            <person name="Giraud I."/>
            <person name="Wattier R."/>
            <person name="Teixeira M."/>
            <person name="Gilbert C."/>
            <person name="Rigaud T."/>
            <person name="Cordaux R."/>
        </authorList>
    </citation>
    <scope>NUCLEOTIDE SEQUENCE [LARGE SCALE GENOMIC DNA]</scope>
    <source>
        <strain evidence="5 6">Ou3-Ou53</strain>
    </source>
</reference>
<feature type="binding site" evidence="4">
    <location>
        <position position="37"/>
    </location>
    <ligand>
        <name>Mg(2+)</name>
        <dbReference type="ChEBI" id="CHEBI:18420"/>
    </ligand>
</feature>
<evidence type="ECO:0000256" key="4">
    <source>
        <dbReference type="PIRSR" id="PIRSR606689-2"/>
    </source>
</evidence>
<keyword evidence="6" id="KW-1185">Reference proteome</keyword>
<dbReference type="PANTHER" id="PTHR45732">
    <property type="entry name" value="ADP-RIBOSYLATION FACTOR-LIKE PROTEIN 8"/>
    <property type="match status" value="1"/>
</dbReference>
<comment type="caution">
    <text evidence="5">The sequence shown here is derived from an EMBL/GenBank/DDBJ whole genome shotgun (WGS) entry which is preliminary data.</text>
</comment>
<organism evidence="5 6">
    <name type="scientific">Nosema granulosis</name>
    <dbReference type="NCBI Taxonomy" id="83296"/>
    <lineage>
        <taxon>Eukaryota</taxon>
        <taxon>Fungi</taxon>
        <taxon>Fungi incertae sedis</taxon>
        <taxon>Microsporidia</taxon>
        <taxon>Nosematidae</taxon>
        <taxon>Nosema</taxon>
    </lineage>
</organism>
<dbReference type="PANTHER" id="PTHR45732:SF7">
    <property type="entry name" value="ADP-RIBOSYLATION FACTOR-LIKE PROTEIN 8"/>
    <property type="match status" value="1"/>
</dbReference>
<dbReference type="OrthoDB" id="2011769at2759"/>
<keyword evidence="4" id="KW-0460">Magnesium</keyword>
<dbReference type="EMBL" id="SBJO01000019">
    <property type="protein sequence ID" value="KAF9764509.1"/>
    <property type="molecule type" value="Genomic_DNA"/>
</dbReference>
<gene>
    <name evidence="5" type="primary">arl8</name>
    <name evidence="5" type="ORF">NGRA_0506</name>
</gene>
<evidence type="ECO:0000313" key="6">
    <source>
        <dbReference type="Proteomes" id="UP000740883"/>
    </source>
</evidence>
<proteinExistence type="predicted"/>
<dbReference type="InterPro" id="IPR027417">
    <property type="entry name" value="P-loop_NTPase"/>
</dbReference>
<sequence length="196" mass="23314">MSGICSKIKNIFKYLYTKFFVTKFKVLVLGLSRTTKSCLVPAIFENVYPTKKYKSKIKTTEYREGNVCYVVYDIPGSRKFRIKWDYYYRRCDVLLYCVDLTWPDEMWERAKEELRSLLYRNIWMKKNLLVLGTKNDLEEALECKDMILKLDLLSITDREIACYSVSAKEGTNVDIIKPWLMDQFDLKYGESKLVLY</sequence>
<dbReference type="Gene3D" id="3.40.50.300">
    <property type="entry name" value="P-loop containing nucleotide triphosphate hydrolases"/>
    <property type="match status" value="1"/>
</dbReference>
<dbReference type="SUPFAM" id="SSF52540">
    <property type="entry name" value="P-loop containing nucleoside triphosphate hydrolases"/>
    <property type="match status" value="1"/>
</dbReference>
<keyword evidence="4" id="KW-0479">Metal-binding</keyword>
<dbReference type="SMART" id="SM00177">
    <property type="entry name" value="ARF"/>
    <property type="match status" value="1"/>
</dbReference>
<evidence type="ECO:0000256" key="2">
    <source>
        <dbReference type="ARBA" id="ARBA00023134"/>
    </source>
</evidence>
<dbReference type="GO" id="GO:0098852">
    <property type="term" value="C:lytic vacuole membrane"/>
    <property type="evidence" value="ECO:0007669"/>
    <property type="project" value="TreeGrafter"/>
</dbReference>
<protein>
    <submittedName>
        <fullName evidence="5">ADP-ribosylation factor-like protein 8</fullName>
    </submittedName>
</protein>
<dbReference type="GO" id="GO:0046872">
    <property type="term" value="F:metal ion binding"/>
    <property type="evidence" value="ECO:0007669"/>
    <property type="project" value="UniProtKB-KW"/>
</dbReference>